<sequence length="77" mass="8886">MNDFVVVAIFNNQKETMKLRSVLERKKIPYIIQDETVVSVDPLQSIGFGNITLKVEEKNVEQVKKILVDLKKEKLIV</sequence>
<gene>
    <name evidence="1" type="ORF">B0I03_103142</name>
</gene>
<reference evidence="1 2" key="1">
    <citation type="submission" date="2018-06" db="EMBL/GenBank/DDBJ databases">
        <title>Genomic Encyclopedia of Type Strains, Phase III (KMG-III): the genomes of soil and plant-associated and newly described type strains.</title>
        <authorList>
            <person name="Whitman W."/>
        </authorList>
    </citation>
    <scope>NUCLEOTIDE SEQUENCE [LARGE SCALE GENOMIC DNA]</scope>
    <source>
        <strain evidence="1 2">CGMCC 1.12398</strain>
    </source>
</reference>
<dbReference type="RefSeq" id="WP_111566514.1">
    <property type="nucleotide sequence ID" value="NZ_QLMI01000003.1"/>
</dbReference>
<accession>A0A327YUF7</accession>
<name>A0A327YUF7_9FLAO</name>
<dbReference type="EMBL" id="QLMI01000003">
    <property type="protein sequence ID" value="RAK23677.1"/>
    <property type="molecule type" value="Genomic_DNA"/>
</dbReference>
<protein>
    <recommendedName>
        <fullName evidence="3">Signal transducing protein</fullName>
    </recommendedName>
</protein>
<evidence type="ECO:0008006" key="3">
    <source>
        <dbReference type="Google" id="ProtNLM"/>
    </source>
</evidence>
<dbReference type="OrthoDB" id="8480302at2"/>
<dbReference type="Proteomes" id="UP000249620">
    <property type="component" value="Unassembled WGS sequence"/>
</dbReference>
<dbReference type="AlphaFoldDB" id="A0A327YUF7"/>
<proteinExistence type="predicted"/>
<evidence type="ECO:0000313" key="2">
    <source>
        <dbReference type="Proteomes" id="UP000249620"/>
    </source>
</evidence>
<keyword evidence="2" id="KW-1185">Reference proteome</keyword>
<organism evidence="1 2">
    <name type="scientific">Flavobacterium aquaticum</name>
    <dbReference type="NCBI Taxonomy" id="1236486"/>
    <lineage>
        <taxon>Bacteria</taxon>
        <taxon>Pseudomonadati</taxon>
        <taxon>Bacteroidota</taxon>
        <taxon>Flavobacteriia</taxon>
        <taxon>Flavobacteriales</taxon>
        <taxon>Flavobacteriaceae</taxon>
        <taxon>Flavobacterium</taxon>
    </lineage>
</organism>
<evidence type="ECO:0000313" key="1">
    <source>
        <dbReference type="EMBL" id="RAK23677.1"/>
    </source>
</evidence>
<comment type="caution">
    <text evidence="1">The sequence shown here is derived from an EMBL/GenBank/DDBJ whole genome shotgun (WGS) entry which is preliminary data.</text>
</comment>